<evidence type="ECO:0000256" key="5">
    <source>
        <dbReference type="ARBA" id="ARBA00022989"/>
    </source>
</evidence>
<keyword evidence="6" id="KW-0406">Ion transport</keyword>
<evidence type="ECO:0000256" key="8">
    <source>
        <dbReference type="SAM" id="MobiDB-lite"/>
    </source>
</evidence>
<feature type="compositionally biased region" description="Basic and acidic residues" evidence="8">
    <location>
        <begin position="86"/>
        <end position="98"/>
    </location>
</feature>
<dbReference type="OrthoDB" id="1699231at2759"/>
<organism evidence="11 12">
    <name type="scientific">Microdochium bolleyi</name>
    <dbReference type="NCBI Taxonomy" id="196109"/>
    <lineage>
        <taxon>Eukaryota</taxon>
        <taxon>Fungi</taxon>
        <taxon>Dikarya</taxon>
        <taxon>Ascomycota</taxon>
        <taxon>Pezizomycotina</taxon>
        <taxon>Sordariomycetes</taxon>
        <taxon>Xylariomycetidae</taxon>
        <taxon>Xylariales</taxon>
        <taxon>Microdochiaceae</taxon>
        <taxon>Microdochium</taxon>
    </lineage>
</organism>
<dbReference type="InterPro" id="IPR004713">
    <property type="entry name" value="CaH_exchang"/>
</dbReference>
<feature type="transmembrane region" description="Helical" evidence="9">
    <location>
        <begin position="591"/>
        <end position="610"/>
    </location>
</feature>
<evidence type="ECO:0000256" key="4">
    <source>
        <dbReference type="ARBA" id="ARBA00022692"/>
    </source>
</evidence>
<feature type="region of interest" description="Disordered" evidence="8">
    <location>
        <begin position="308"/>
        <end position="384"/>
    </location>
</feature>
<feature type="compositionally biased region" description="Polar residues" evidence="8">
    <location>
        <begin position="316"/>
        <end position="326"/>
    </location>
</feature>
<evidence type="ECO:0000256" key="1">
    <source>
        <dbReference type="ARBA" id="ARBA00004127"/>
    </source>
</evidence>
<dbReference type="EMBL" id="KQ964261">
    <property type="protein sequence ID" value="KXJ87788.1"/>
    <property type="molecule type" value="Genomic_DNA"/>
</dbReference>
<dbReference type="PANTHER" id="PTHR31503:SF22">
    <property type="entry name" value="VACUOLAR CALCIUM ION TRANSPORTER"/>
    <property type="match status" value="1"/>
</dbReference>
<evidence type="ECO:0000313" key="11">
    <source>
        <dbReference type="EMBL" id="KXJ87788.1"/>
    </source>
</evidence>
<evidence type="ECO:0000256" key="6">
    <source>
        <dbReference type="ARBA" id="ARBA00023065"/>
    </source>
</evidence>
<evidence type="ECO:0000256" key="3">
    <source>
        <dbReference type="ARBA" id="ARBA00022448"/>
    </source>
</evidence>
<keyword evidence="7 9" id="KW-0472">Membrane</keyword>
<evidence type="ECO:0000256" key="7">
    <source>
        <dbReference type="ARBA" id="ARBA00023136"/>
    </source>
</evidence>
<feature type="domain" description="Sodium/calcium exchanger membrane region" evidence="10">
    <location>
        <begin position="467"/>
        <end position="608"/>
    </location>
</feature>
<accession>A0A136ISE2</accession>
<feature type="compositionally biased region" description="Low complexity" evidence="8">
    <location>
        <begin position="1"/>
        <end position="11"/>
    </location>
</feature>
<feature type="transmembrane region" description="Helical" evidence="9">
    <location>
        <begin position="282"/>
        <end position="299"/>
    </location>
</feature>
<dbReference type="STRING" id="196109.A0A136ISE2"/>
<keyword evidence="5 9" id="KW-1133">Transmembrane helix</keyword>
<protein>
    <submittedName>
        <fullName evidence="11">Sodium/calcium exchanger protein-domain-containing protein</fullName>
    </submittedName>
</protein>
<feature type="transmembrane region" description="Helical" evidence="9">
    <location>
        <begin position="174"/>
        <end position="195"/>
    </location>
</feature>
<dbReference type="InParanoid" id="A0A136ISE2"/>
<evidence type="ECO:0000256" key="2">
    <source>
        <dbReference type="ARBA" id="ARBA00008170"/>
    </source>
</evidence>
<keyword evidence="12" id="KW-1185">Reference proteome</keyword>
<feature type="compositionally biased region" description="Acidic residues" evidence="8">
    <location>
        <begin position="348"/>
        <end position="358"/>
    </location>
</feature>
<dbReference type="GO" id="GO:0006874">
    <property type="term" value="P:intracellular calcium ion homeostasis"/>
    <property type="evidence" value="ECO:0007669"/>
    <property type="project" value="TreeGrafter"/>
</dbReference>
<feature type="region of interest" description="Disordered" evidence="8">
    <location>
        <begin position="77"/>
        <end position="99"/>
    </location>
</feature>
<evidence type="ECO:0000313" key="12">
    <source>
        <dbReference type="Proteomes" id="UP000070501"/>
    </source>
</evidence>
<dbReference type="InterPro" id="IPR044880">
    <property type="entry name" value="NCX_ion-bd_dom_sf"/>
</dbReference>
<keyword evidence="3" id="KW-0813">Transport</keyword>
<keyword evidence="4 9" id="KW-0812">Transmembrane</keyword>
<evidence type="ECO:0000259" key="10">
    <source>
        <dbReference type="Pfam" id="PF01699"/>
    </source>
</evidence>
<feature type="transmembrane region" description="Helical" evidence="9">
    <location>
        <begin position="563"/>
        <end position="584"/>
    </location>
</feature>
<dbReference type="GO" id="GO:0012505">
    <property type="term" value="C:endomembrane system"/>
    <property type="evidence" value="ECO:0007669"/>
    <property type="project" value="UniProtKB-SubCell"/>
</dbReference>
<feature type="transmembrane region" description="Helical" evidence="9">
    <location>
        <begin position="120"/>
        <end position="136"/>
    </location>
</feature>
<dbReference type="InterPro" id="IPR004837">
    <property type="entry name" value="NaCa_Exmemb"/>
</dbReference>
<reference evidence="12" key="1">
    <citation type="submission" date="2016-02" db="EMBL/GenBank/DDBJ databases">
        <title>Draft genome sequence of Microdochium bolleyi, a fungal endophyte of beachgrass.</title>
        <authorList>
            <consortium name="DOE Joint Genome Institute"/>
            <person name="David A.S."/>
            <person name="May G."/>
            <person name="Haridas S."/>
            <person name="Lim J."/>
            <person name="Wang M."/>
            <person name="Labutti K."/>
            <person name="Lipzen A."/>
            <person name="Barry K."/>
            <person name="Grigoriev I.V."/>
        </authorList>
    </citation>
    <scope>NUCLEOTIDE SEQUENCE [LARGE SCALE GENOMIC DNA]</scope>
    <source>
        <strain evidence="12">J235TASD1</strain>
    </source>
</reference>
<feature type="transmembrane region" description="Helical" evidence="9">
    <location>
        <begin position="500"/>
        <end position="523"/>
    </location>
</feature>
<dbReference type="GO" id="GO:0000329">
    <property type="term" value="C:fungal-type vacuole membrane"/>
    <property type="evidence" value="ECO:0007669"/>
    <property type="project" value="TreeGrafter"/>
</dbReference>
<sequence>MRHSAPAVAPATGPPPVSTARASFDSDPSDDDGDVRRNGTESAGASVSRPRAAQHTPSRTFLGSLFGWFSNPATSHNFQPLSSDDTTDHDGHDVESKRVSSGRDMSFRAVIRTIAMTSKLNVLLIFVPVGITFNFLPFMPAVLVFACNTIALVPLSSLLAYATECIASDLGDTVGALINISLGNLIELITLFVALQDGKVHIVQGALVGSILVNLLLVLGSAIIVGDFLAADFGQQFDVKHAQALACLLALSVMSILIPISFHYSMEDQDAAKSAVRSMSRTSAVILLVVYVLYLFFLLRPRRRHASKSIEDGSNHAHTSSAAGSSRHQRDESIEMRGLNSPHVKFEVDDEDDSESDGEGAPAGSAPMGSNPAESSLSRSRSRSITMPGAQHMDLMGRYMRQDIVSDGTDDMIGTTASDSAHQRLSRASADLSHLTRSSSHTATQLVATLAAPIEDNLPPISRNASLTLLFSASLMTAICAEFIVSNIEQVTDATGFSNAFIGLIVLPIASNAAEFITAISVAAVGKADLALGVSFGSSIQISLFVAPVMVLCGWALEQDMTLDFGMFDTIALIGSALVVNVLITNGRSNYLEGCLLVACYLMVAVGAFLSP</sequence>
<gene>
    <name evidence="11" type="ORF">Micbo1qcDRAFT_139125</name>
</gene>
<feature type="transmembrane region" description="Helical" evidence="9">
    <location>
        <begin position="142"/>
        <end position="162"/>
    </location>
</feature>
<dbReference type="AlphaFoldDB" id="A0A136ISE2"/>
<feature type="transmembrane region" description="Helical" evidence="9">
    <location>
        <begin position="207"/>
        <end position="230"/>
    </location>
</feature>
<feature type="transmembrane region" description="Helical" evidence="9">
    <location>
        <begin position="467"/>
        <end position="488"/>
    </location>
</feature>
<feature type="region of interest" description="Disordered" evidence="8">
    <location>
        <begin position="1"/>
        <end position="55"/>
    </location>
</feature>
<proteinExistence type="inferred from homology"/>
<feature type="transmembrane region" description="Helical" evidence="9">
    <location>
        <begin position="530"/>
        <end position="557"/>
    </location>
</feature>
<dbReference type="GO" id="GO:0015369">
    <property type="term" value="F:calcium:proton antiporter activity"/>
    <property type="evidence" value="ECO:0007669"/>
    <property type="project" value="TreeGrafter"/>
</dbReference>
<feature type="transmembrane region" description="Helical" evidence="9">
    <location>
        <begin position="242"/>
        <end position="262"/>
    </location>
</feature>
<evidence type="ECO:0000256" key="9">
    <source>
        <dbReference type="SAM" id="Phobius"/>
    </source>
</evidence>
<comment type="similarity">
    <text evidence="2">Belongs to the Ca(2+):cation antiporter (CaCA) (TC 2.A.19) family.</text>
</comment>
<dbReference type="Pfam" id="PF01699">
    <property type="entry name" value="Na_Ca_ex"/>
    <property type="match status" value="2"/>
</dbReference>
<feature type="domain" description="Sodium/calcium exchanger membrane region" evidence="10">
    <location>
        <begin position="141"/>
        <end position="299"/>
    </location>
</feature>
<name>A0A136ISE2_9PEZI</name>
<dbReference type="PANTHER" id="PTHR31503">
    <property type="entry name" value="VACUOLAR CALCIUM ION TRANSPORTER"/>
    <property type="match status" value="1"/>
</dbReference>
<dbReference type="Gene3D" id="1.20.1420.30">
    <property type="entry name" value="NCX, central ion-binding region"/>
    <property type="match status" value="2"/>
</dbReference>
<dbReference type="Proteomes" id="UP000070501">
    <property type="component" value="Unassembled WGS sequence"/>
</dbReference>
<comment type="subcellular location">
    <subcellularLocation>
        <location evidence="1">Endomembrane system</location>
        <topology evidence="1">Multi-pass membrane protein</topology>
    </subcellularLocation>
</comment>